<dbReference type="Proteomes" id="UP000428260">
    <property type="component" value="Chromosome"/>
</dbReference>
<keyword evidence="2" id="KW-0479">Metal-binding</keyword>
<evidence type="ECO:0000256" key="3">
    <source>
        <dbReference type="ARBA" id="ARBA00022801"/>
    </source>
</evidence>
<evidence type="ECO:0000313" key="7">
    <source>
        <dbReference type="Proteomes" id="UP000428260"/>
    </source>
</evidence>
<dbReference type="GO" id="GO:0016740">
    <property type="term" value="F:transferase activity"/>
    <property type="evidence" value="ECO:0007669"/>
    <property type="project" value="UniProtKB-KW"/>
</dbReference>
<evidence type="ECO:0000313" key="6">
    <source>
        <dbReference type="EMBL" id="QGY43319.1"/>
    </source>
</evidence>
<dbReference type="Gene3D" id="3.40.720.10">
    <property type="entry name" value="Alkaline Phosphatase, subunit A"/>
    <property type="match status" value="1"/>
</dbReference>
<dbReference type="SUPFAM" id="SSF53649">
    <property type="entry name" value="Alkaline phosphatase-like"/>
    <property type="match status" value="1"/>
</dbReference>
<dbReference type="PANTHER" id="PTHR42693:SF53">
    <property type="entry name" value="ENDO-4-O-SULFATASE"/>
    <property type="match status" value="1"/>
</dbReference>
<accession>A0A6I6JQ92</accession>
<organism evidence="6 7">
    <name type="scientific">Maribellus comscasis</name>
    <dbReference type="NCBI Taxonomy" id="2681766"/>
    <lineage>
        <taxon>Bacteria</taxon>
        <taxon>Pseudomonadati</taxon>
        <taxon>Bacteroidota</taxon>
        <taxon>Bacteroidia</taxon>
        <taxon>Marinilabiliales</taxon>
        <taxon>Prolixibacteraceae</taxon>
        <taxon>Maribellus</taxon>
    </lineage>
</organism>
<dbReference type="AlphaFoldDB" id="A0A6I6JQ92"/>
<dbReference type="CDD" id="cd16151">
    <property type="entry name" value="sulfatase_like"/>
    <property type="match status" value="1"/>
</dbReference>
<evidence type="ECO:0000256" key="4">
    <source>
        <dbReference type="ARBA" id="ARBA00022837"/>
    </source>
</evidence>
<proteinExistence type="inferred from homology"/>
<evidence type="ECO:0000256" key="1">
    <source>
        <dbReference type="ARBA" id="ARBA00008779"/>
    </source>
</evidence>
<feature type="domain" description="Sulfatase N-terminal" evidence="5">
    <location>
        <begin position="39"/>
        <end position="347"/>
    </location>
</feature>
<dbReference type="KEGG" id="mcos:GM418_06495"/>
<keyword evidence="7" id="KW-1185">Reference proteome</keyword>
<sequence length="456" mass="52130">MRNFYFKIRIGIIGLLILLGKLSSGQIVDIKEDASNPLPNIILIMADDMGYECLSCNGSLSYNTPTLDRIANNGIRFTNCFSQPLCTPSRVKIMTGKYNYRNYEYFGYLNPDQKTFGNYLKDAGYKTCVAGKWQLNGIYHDLPGNQDLSRPQHFGFDEYCLWQLNKTGAEGERYANPLIIRNGEEIEGLKDAYGPDIFSDFICDFIDENKDRPFFVYYPMVLVHDPFVPTPDSPEWKEFGDRYKKSTAYFDDMVGYVDKVVSKIEDKLKDSGISNNTIVIFTGDNGTHPSIITKTVDKEVTGGKGSSLNTGNHVPLLVSWPAKIKKGRVFSGLVDFTDILPTIADVTKLNPASYYTDGKSFFSVLNQTDGKTSKEEVFIHYSPRWGKFKSNRWVLNEYYKLYQNGDFYNTMNDPDEKNPIVSPTNHEKNIKRKFEEVLDSKEKEFPFKNNDIEFKP</sequence>
<dbReference type="GO" id="GO:0004065">
    <property type="term" value="F:arylsulfatase activity"/>
    <property type="evidence" value="ECO:0007669"/>
    <property type="project" value="TreeGrafter"/>
</dbReference>
<dbReference type="EMBL" id="CP046401">
    <property type="protein sequence ID" value="QGY43319.1"/>
    <property type="molecule type" value="Genomic_DNA"/>
</dbReference>
<dbReference type="GO" id="GO:0046872">
    <property type="term" value="F:metal ion binding"/>
    <property type="evidence" value="ECO:0007669"/>
    <property type="project" value="UniProtKB-KW"/>
</dbReference>
<keyword evidence="6" id="KW-0808">Transferase</keyword>
<dbReference type="RefSeq" id="WP_158864328.1">
    <property type="nucleotide sequence ID" value="NZ_CP046401.1"/>
</dbReference>
<keyword evidence="3 6" id="KW-0378">Hydrolase</keyword>
<dbReference type="PROSITE" id="PS00523">
    <property type="entry name" value="SULFATASE_1"/>
    <property type="match status" value="1"/>
</dbReference>
<evidence type="ECO:0000259" key="5">
    <source>
        <dbReference type="Pfam" id="PF00884"/>
    </source>
</evidence>
<evidence type="ECO:0000256" key="2">
    <source>
        <dbReference type="ARBA" id="ARBA00022723"/>
    </source>
</evidence>
<dbReference type="InterPro" id="IPR000917">
    <property type="entry name" value="Sulfatase_N"/>
</dbReference>
<gene>
    <name evidence="6" type="ORF">GM418_06495</name>
</gene>
<dbReference type="InterPro" id="IPR050738">
    <property type="entry name" value="Sulfatase"/>
</dbReference>
<protein>
    <submittedName>
        <fullName evidence="6">Sulfatase-like hydrolase/transferase</fullName>
    </submittedName>
</protein>
<keyword evidence="4" id="KW-0106">Calcium</keyword>
<dbReference type="InterPro" id="IPR017850">
    <property type="entry name" value="Alkaline_phosphatase_core_sf"/>
</dbReference>
<name>A0A6I6JQ92_9BACT</name>
<dbReference type="PANTHER" id="PTHR42693">
    <property type="entry name" value="ARYLSULFATASE FAMILY MEMBER"/>
    <property type="match status" value="1"/>
</dbReference>
<dbReference type="InterPro" id="IPR024607">
    <property type="entry name" value="Sulfatase_CS"/>
</dbReference>
<reference evidence="6 7" key="1">
    <citation type="submission" date="2019-11" db="EMBL/GenBank/DDBJ databases">
        <authorList>
            <person name="Zheng R.K."/>
            <person name="Sun C.M."/>
        </authorList>
    </citation>
    <scope>NUCLEOTIDE SEQUENCE [LARGE SCALE GENOMIC DNA]</scope>
    <source>
        <strain evidence="6 7">WC007</strain>
    </source>
</reference>
<dbReference type="Pfam" id="PF00884">
    <property type="entry name" value="Sulfatase"/>
    <property type="match status" value="1"/>
</dbReference>
<comment type="similarity">
    <text evidence="1">Belongs to the sulfatase family.</text>
</comment>